<dbReference type="GO" id="GO:0046872">
    <property type="term" value="F:metal ion binding"/>
    <property type="evidence" value="ECO:0007669"/>
    <property type="project" value="UniProtKB-KW"/>
</dbReference>
<dbReference type="eggNOG" id="COG0818">
    <property type="taxonomic scope" value="Bacteria"/>
</dbReference>
<dbReference type="HOGENOM" id="CLU_101368_0_0_9"/>
<keyword evidence="11" id="KW-0443">Lipid metabolism</keyword>
<dbReference type="STRING" id="500633.CLOHIR_02059"/>
<keyword evidence="18" id="KW-0479">Metal-binding</keyword>
<keyword evidence="3" id="KW-1003">Cell membrane</keyword>
<keyword evidence="22" id="KW-1185">Reference proteome</keyword>
<reference evidence="21 22" key="1">
    <citation type="submission" date="2008-09" db="EMBL/GenBank/DDBJ databases">
        <authorList>
            <person name="Fulton L."/>
            <person name="Clifton S."/>
            <person name="Fulton B."/>
            <person name="Xu J."/>
            <person name="Minx P."/>
            <person name="Pepin K.H."/>
            <person name="Johnson M."/>
            <person name="Thiruvilangam P."/>
            <person name="Bhonagiri V."/>
            <person name="Nash W.E."/>
            <person name="Mardis E.R."/>
            <person name="Wilson R.K."/>
        </authorList>
    </citation>
    <scope>NUCLEOTIDE SEQUENCE [LARGE SCALE GENOMIC DNA]</scope>
    <source>
        <strain evidence="21 22">DSM 13275</strain>
    </source>
</reference>
<evidence type="ECO:0000256" key="17">
    <source>
        <dbReference type="PIRSR" id="PIRSR600829-3"/>
    </source>
</evidence>
<dbReference type="AlphaFoldDB" id="B6G1Q2"/>
<dbReference type="RefSeq" id="WP_006440920.1">
    <property type="nucleotide sequence ID" value="NZ_DS995359.1"/>
</dbReference>
<feature type="binding site" evidence="17">
    <location>
        <position position="33"/>
    </location>
    <ligand>
        <name>ATP</name>
        <dbReference type="ChEBI" id="CHEBI:30616"/>
    </ligand>
</feature>
<feature type="binding site" evidence="18">
    <location>
        <position position="81"/>
    </location>
    <ligand>
        <name>a divalent metal cation</name>
        <dbReference type="ChEBI" id="CHEBI:60240"/>
    </ligand>
</feature>
<evidence type="ECO:0000256" key="4">
    <source>
        <dbReference type="ARBA" id="ARBA00022516"/>
    </source>
</evidence>
<keyword evidence="7 17" id="KW-0547">Nucleotide-binding</keyword>
<evidence type="ECO:0000313" key="21">
    <source>
        <dbReference type="EMBL" id="EEA84305.1"/>
    </source>
</evidence>
<sequence>MEENGKKKKKKKQNIIRSFNAAIEGVIYTFKSERNMKIHYMIAFGILVVSLLFKLSKLEFIMLLVAITLVIVAEMFNTAIEKTVDLVTSEYHELAKIAKDVAAGAVLVVSLNAVAVGYIIFYDKLTELSGYLIYSIRESEMHITLICIVMVLLAVVVAKALTNTGTPLKGGMPSGHAALSFAIATAITLMTERVEASTLAYLMAFLVAQSRIEGKIHTFWETVAGGVLGTLIAILVFQLGLFY</sequence>
<dbReference type="InterPro" id="IPR000829">
    <property type="entry name" value="DAGK"/>
</dbReference>
<feature type="binding site" evidence="17">
    <location>
        <position position="81"/>
    </location>
    <ligand>
        <name>ATP</name>
        <dbReference type="ChEBI" id="CHEBI:30616"/>
    </ligand>
</feature>
<feature type="binding site" evidence="18">
    <location>
        <position position="33"/>
    </location>
    <ligand>
        <name>a divalent metal cation</name>
        <dbReference type="ChEBI" id="CHEBI:60240"/>
    </ligand>
</feature>
<keyword evidence="9 17" id="KW-0067">ATP-binding</keyword>
<dbReference type="EMBL" id="ABWP01000076">
    <property type="protein sequence ID" value="EEA84305.1"/>
    <property type="molecule type" value="Genomic_DNA"/>
</dbReference>
<dbReference type="GO" id="GO:0005886">
    <property type="term" value="C:plasma membrane"/>
    <property type="evidence" value="ECO:0007669"/>
    <property type="project" value="UniProtKB-SubCell"/>
</dbReference>
<dbReference type="GO" id="GO:0005524">
    <property type="term" value="F:ATP binding"/>
    <property type="evidence" value="ECO:0007669"/>
    <property type="project" value="UniProtKB-KW"/>
</dbReference>
<feature type="transmembrane region" description="Helical" evidence="19">
    <location>
        <begin position="141"/>
        <end position="161"/>
    </location>
</feature>
<keyword evidence="5" id="KW-0808">Transferase</keyword>
<comment type="caution">
    <text evidence="21">The sequence shown here is derived from an EMBL/GenBank/DDBJ whole genome shotgun (WGS) entry which is preliminary data.</text>
</comment>
<comment type="similarity">
    <text evidence="2">Belongs to the bacterial diacylglycerol kinase family.</text>
</comment>
<evidence type="ECO:0000256" key="6">
    <source>
        <dbReference type="ARBA" id="ARBA00022692"/>
    </source>
</evidence>
<keyword evidence="10 19" id="KW-1133">Transmembrane helix</keyword>
<keyword evidence="12 19" id="KW-0472">Membrane</keyword>
<evidence type="ECO:0000256" key="7">
    <source>
        <dbReference type="ARBA" id="ARBA00022741"/>
    </source>
</evidence>
<evidence type="ECO:0000256" key="3">
    <source>
        <dbReference type="ARBA" id="ARBA00022475"/>
    </source>
</evidence>
<evidence type="ECO:0000256" key="8">
    <source>
        <dbReference type="ARBA" id="ARBA00022777"/>
    </source>
</evidence>
<evidence type="ECO:0000256" key="16">
    <source>
        <dbReference type="PIRSR" id="PIRSR600829-2"/>
    </source>
</evidence>
<evidence type="ECO:0000256" key="12">
    <source>
        <dbReference type="ARBA" id="ARBA00023136"/>
    </source>
</evidence>
<dbReference type="Pfam" id="PF01569">
    <property type="entry name" value="PAP2"/>
    <property type="match status" value="1"/>
</dbReference>
<reference evidence="21 22" key="2">
    <citation type="submission" date="2008-10" db="EMBL/GenBank/DDBJ databases">
        <title>Draft genome sequence of Clostridium hiranonis (DSM 13275).</title>
        <authorList>
            <person name="Sudarsanam P."/>
            <person name="Ley R."/>
            <person name="Guruge J."/>
            <person name="Turnbaugh P.J."/>
            <person name="Mahowald M."/>
            <person name="Liep D."/>
            <person name="Gordon J."/>
        </authorList>
    </citation>
    <scope>NUCLEOTIDE SEQUENCE [LARGE SCALE GENOMIC DNA]</scope>
    <source>
        <strain evidence="21 22">DSM 13275</strain>
    </source>
</reference>
<dbReference type="Pfam" id="PF01219">
    <property type="entry name" value="DAGK_prokar"/>
    <property type="match status" value="1"/>
</dbReference>
<feature type="binding site" evidence="17">
    <location>
        <begin position="90"/>
        <end position="92"/>
    </location>
    <ligand>
        <name>ATP</name>
        <dbReference type="ChEBI" id="CHEBI:30616"/>
    </ligand>
</feature>
<protein>
    <recommendedName>
        <fullName evidence="20">Phosphatidic acid phosphatase type 2/haloperoxidase domain-containing protein</fullName>
    </recommendedName>
</protein>
<dbReference type="Proteomes" id="UP000003178">
    <property type="component" value="Unassembled WGS sequence"/>
</dbReference>
<name>B6G1Q2_PEPHT</name>
<dbReference type="CDD" id="cd03383">
    <property type="entry name" value="PAP2_diacylglycerolkinase"/>
    <property type="match status" value="1"/>
</dbReference>
<keyword evidence="18" id="KW-0460">Magnesium</keyword>
<accession>B6G1Q2</accession>
<evidence type="ECO:0000256" key="11">
    <source>
        <dbReference type="ARBA" id="ARBA00023098"/>
    </source>
</evidence>
<feature type="binding site" evidence="17">
    <location>
        <begin position="99"/>
        <end position="100"/>
    </location>
    <ligand>
        <name>ATP</name>
        <dbReference type="ChEBI" id="CHEBI:30616"/>
    </ligand>
</feature>
<dbReference type="PANTHER" id="PTHR34299:SF1">
    <property type="entry name" value="DIACYLGLYCEROL KINASE"/>
    <property type="match status" value="1"/>
</dbReference>
<evidence type="ECO:0000259" key="20">
    <source>
        <dbReference type="SMART" id="SM00014"/>
    </source>
</evidence>
<dbReference type="SMART" id="SM00014">
    <property type="entry name" value="acidPPc"/>
    <property type="match status" value="1"/>
</dbReference>
<dbReference type="InterPro" id="IPR036945">
    <property type="entry name" value="DAGK_sf"/>
</dbReference>
<dbReference type="InterPro" id="IPR000326">
    <property type="entry name" value="PAP2/HPO"/>
</dbReference>
<dbReference type="InterPro" id="IPR036938">
    <property type="entry name" value="PAP2/HPO_sf"/>
</dbReference>
<feature type="transmembrane region" description="Helical" evidence="19">
    <location>
        <begin position="101"/>
        <end position="121"/>
    </location>
</feature>
<dbReference type="OrthoDB" id="9789934at2"/>
<proteinExistence type="inferred from homology"/>
<feature type="domain" description="Phosphatidic acid phosphatase type 2/haloperoxidase" evidence="20">
    <location>
        <begin position="141"/>
        <end position="237"/>
    </location>
</feature>
<dbReference type="SUPFAM" id="SSF48317">
    <property type="entry name" value="Acid phosphatase/Vanadium-dependent haloperoxidase"/>
    <property type="match status" value="1"/>
</dbReference>
<keyword evidence="6 19" id="KW-0812">Transmembrane</keyword>
<evidence type="ECO:0000256" key="10">
    <source>
        <dbReference type="ARBA" id="ARBA00022989"/>
    </source>
</evidence>
<dbReference type="Gene3D" id="1.10.287.3610">
    <property type="match status" value="1"/>
</dbReference>
<feature type="active site" description="Proton acceptor" evidence="15">
    <location>
        <position position="74"/>
    </location>
</feature>
<feature type="binding site" evidence="16">
    <location>
        <position position="74"/>
    </location>
    <ligand>
        <name>substrate</name>
    </ligand>
</feature>
<feature type="transmembrane region" description="Helical" evidence="19">
    <location>
        <begin position="219"/>
        <end position="241"/>
    </location>
</feature>
<dbReference type="GO" id="GO:0008654">
    <property type="term" value="P:phospholipid biosynthetic process"/>
    <property type="evidence" value="ECO:0007669"/>
    <property type="project" value="UniProtKB-KW"/>
</dbReference>
<feature type="transmembrane region" description="Helical" evidence="19">
    <location>
        <begin position="61"/>
        <end position="80"/>
    </location>
</feature>
<evidence type="ECO:0000256" key="5">
    <source>
        <dbReference type="ARBA" id="ARBA00022679"/>
    </source>
</evidence>
<comment type="cofactor">
    <cofactor evidence="18">
        <name>Mg(2+)</name>
        <dbReference type="ChEBI" id="CHEBI:18420"/>
    </cofactor>
    <text evidence="18">Mn(2+), Zn(2+), Cd(2+) and Co(2+) support activity to lesser extents.</text>
</comment>
<organism evidence="21 22">
    <name type="scientific">Peptacetobacter hiranonis (strain DSM 13275 / JCM 10541 / KCTC 15199 / TO-931)</name>
    <name type="common">Clostridium hiranonis</name>
    <dbReference type="NCBI Taxonomy" id="500633"/>
    <lineage>
        <taxon>Bacteria</taxon>
        <taxon>Bacillati</taxon>
        <taxon>Bacillota</taxon>
        <taxon>Clostridia</taxon>
        <taxon>Peptostreptococcales</taxon>
        <taxon>Peptostreptococcaceae</taxon>
        <taxon>Peptacetobacter</taxon>
    </lineage>
</organism>
<evidence type="ECO:0000256" key="13">
    <source>
        <dbReference type="ARBA" id="ARBA00023209"/>
    </source>
</evidence>
<evidence type="ECO:0000256" key="15">
    <source>
        <dbReference type="PIRSR" id="PIRSR600829-1"/>
    </source>
</evidence>
<dbReference type="Gene3D" id="1.20.144.10">
    <property type="entry name" value="Phosphatidic acid phosphatase type 2/haloperoxidase"/>
    <property type="match status" value="1"/>
</dbReference>
<evidence type="ECO:0000256" key="1">
    <source>
        <dbReference type="ARBA" id="ARBA00004651"/>
    </source>
</evidence>
<keyword evidence="13" id="KW-0594">Phospholipid biosynthesis</keyword>
<evidence type="ECO:0000256" key="14">
    <source>
        <dbReference type="ARBA" id="ARBA00023264"/>
    </source>
</evidence>
<comment type="subcellular location">
    <subcellularLocation>
        <location evidence="1">Cell membrane</location>
        <topology evidence="1">Multi-pass membrane protein</topology>
    </subcellularLocation>
</comment>
<keyword evidence="8" id="KW-0418">Kinase</keyword>
<evidence type="ECO:0000313" key="22">
    <source>
        <dbReference type="Proteomes" id="UP000003178"/>
    </source>
</evidence>
<keyword evidence="4" id="KW-0444">Lipid biosynthesis</keyword>
<feature type="transmembrane region" description="Helical" evidence="19">
    <location>
        <begin position="38"/>
        <end position="55"/>
    </location>
</feature>
<dbReference type="PANTHER" id="PTHR34299">
    <property type="entry name" value="DIACYLGLYCEROL KINASE"/>
    <property type="match status" value="1"/>
</dbReference>
<evidence type="ECO:0000256" key="19">
    <source>
        <dbReference type="SAM" id="Phobius"/>
    </source>
</evidence>
<dbReference type="eggNOG" id="COG0671">
    <property type="taxonomic scope" value="Bacteria"/>
</dbReference>
<evidence type="ECO:0000256" key="9">
    <source>
        <dbReference type="ARBA" id="ARBA00022840"/>
    </source>
</evidence>
<dbReference type="GO" id="GO:0016301">
    <property type="term" value="F:kinase activity"/>
    <property type="evidence" value="ECO:0007669"/>
    <property type="project" value="UniProtKB-KW"/>
</dbReference>
<dbReference type="CDD" id="cd14266">
    <property type="entry name" value="UDPK_IM_PAP2_like"/>
    <property type="match status" value="1"/>
</dbReference>
<gene>
    <name evidence="21" type="ORF">CLOHIR_02059</name>
</gene>
<keyword evidence="14" id="KW-1208">Phospholipid metabolism</keyword>
<evidence type="ECO:0000256" key="18">
    <source>
        <dbReference type="PIRSR" id="PIRSR600829-4"/>
    </source>
</evidence>
<evidence type="ECO:0000256" key="2">
    <source>
        <dbReference type="ARBA" id="ARBA00005967"/>
    </source>
</evidence>